<sequence>MAHLLGSILPILIALSAGWCLARFVNESTRKKIASFITPFVWLLLFSIGYEFGNVLSTLNNAGSSIGTAFIFAALTTGIPWLILARLGGVEASVPYEMSNRKAAFSSVAGPLKECLIALIALASGVVAFHIDWLGGRLQTIMPSTTHLLYGLVMLVGLDLYGVRPDTSWYSLRTLKIPCVVVIGSLIGGGIASFVIGAPLALSLALSSGFGWFTLSGILVGQQAGDAYGVVALLTDLFREFMAIALMYSLGSKNARQCIAAGGATSLDSTLPIIKKTCSASYVPLALVSGFVLTVLAPFMMSFFLILH</sequence>
<dbReference type="InterPro" id="IPR005642">
    <property type="entry name" value="LysO"/>
</dbReference>
<protein>
    <submittedName>
        <fullName evidence="2">Lysine exporter LysO family protein</fullName>
    </submittedName>
</protein>
<dbReference type="PANTHER" id="PTHR35804:SF1">
    <property type="entry name" value="LYSINE EXPORTER LYSO"/>
    <property type="match status" value="1"/>
</dbReference>
<comment type="caution">
    <text evidence="2">The sequence shown here is derived from an EMBL/GenBank/DDBJ whole genome shotgun (WGS) entry which is preliminary data.</text>
</comment>
<proteinExistence type="predicted"/>
<dbReference type="EMBL" id="JACAQV010000006">
    <property type="protein sequence ID" value="NWF07128.1"/>
    <property type="molecule type" value="Genomic_DNA"/>
</dbReference>
<dbReference type="Proteomes" id="UP000561369">
    <property type="component" value="Unassembled WGS sequence"/>
</dbReference>
<feature type="transmembrane region" description="Helical" evidence="1">
    <location>
        <begin position="282"/>
        <end position="307"/>
    </location>
</feature>
<gene>
    <name evidence="2" type="ORF">HX810_05530</name>
</gene>
<dbReference type="GO" id="GO:0005886">
    <property type="term" value="C:plasma membrane"/>
    <property type="evidence" value="ECO:0007669"/>
    <property type="project" value="TreeGrafter"/>
</dbReference>
<keyword evidence="1" id="KW-0812">Transmembrane</keyword>
<evidence type="ECO:0000313" key="3">
    <source>
        <dbReference type="Proteomes" id="UP000561369"/>
    </source>
</evidence>
<evidence type="ECO:0000313" key="2">
    <source>
        <dbReference type="EMBL" id="NWF07128.1"/>
    </source>
</evidence>
<feature type="transmembrane region" description="Helical" evidence="1">
    <location>
        <begin position="62"/>
        <end position="83"/>
    </location>
</feature>
<dbReference type="GO" id="GO:0015661">
    <property type="term" value="F:L-lysine efflux transmembrane transporter activity"/>
    <property type="evidence" value="ECO:0007669"/>
    <property type="project" value="InterPro"/>
</dbReference>
<dbReference type="PANTHER" id="PTHR35804">
    <property type="entry name" value="LYSINE EXPORTER LYSO"/>
    <property type="match status" value="1"/>
</dbReference>
<dbReference type="Pfam" id="PF03956">
    <property type="entry name" value="Lys_export"/>
    <property type="match status" value="1"/>
</dbReference>
<organism evidence="2 3">
    <name type="scientific">Pseudomonas salomonii</name>
    <dbReference type="NCBI Taxonomy" id="191391"/>
    <lineage>
        <taxon>Bacteria</taxon>
        <taxon>Pseudomonadati</taxon>
        <taxon>Pseudomonadota</taxon>
        <taxon>Gammaproteobacteria</taxon>
        <taxon>Pseudomonadales</taxon>
        <taxon>Pseudomonadaceae</taxon>
        <taxon>Pseudomonas</taxon>
    </lineage>
</organism>
<dbReference type="RefSeq" id="WP_026067435.1">
    <property type="nucleotide sequence ID" value="NZ_JACAQV010000006.1"/>
</dbReference>
<feature type="transmembrane region" description="Helical" evidence="1">
    <location>
        <begin position="175"/>
        <end position="195"/>
    </location>
</feature>
<feature type="transmembrane region" description="Helical" evidence="1">
    <location>
        <begin position="32"/>
        <end position="50"/>
    </location>
</feature>
<name>A0A7Y8GBU0_9PSED</name>
<evidence type="ECO:0000256" key="1">
    <source>
        <dbReference type="SAM" id="Phobius"/>
    </source>
</evidence>
<keyword evidence="1" id="KW-0472">Membrane</keyword>
<keyword evidence="1" id="KW-1133">Transmembrane helix</keyword>
<feature type="transmembrane region" description="Helical" evidence="1">
    <location>
        <begin position="147"/>
        <end position="163"/>
    </location>
</feature>
<reference evidence="2 3" key="1">
    <citation type="submission" date="2020-04" db="EMBL/GenBank/DDBJ databases">
        <title>Molecular characterization of pseudomonads from Agaricus bisporus reveal novel blotch 2 pathogens in Western Europe.</title>
        <authorList>
            <person name="Taparia T."/>
            <person name="Krijger M."/>
            <person name="Haynes E."/>
            <person name="Elpinstone J.G."/>
            <person name="Noble R."/>
            <person name="Van Der Wolf J."/>
        </authorList>
    </citation>
    <scope>NUCLEOTIDE SEQUENCE [LARGE SCALE GENOMIC DNA]</scope>
    <source>
        <strain evidence="2 3">IPO3765</strain>
    </source>
</reference>
<dbReference type="AlphaFoldDB" id="A0A7Y8GBU0"/>
<accession>A0A7Y8GBU0</accession>
<feature type="transmembrane region" description="Helical" evidence="1">
    <location>
        <begin position="116"/>
        <end position="135"/>
    </location>
</feature>